<keyword evidence="5" id="KW-1185">Reference proteome</keyword>
<dbReference type="PANTHER" id="PTHR31286">
    <property type="entry name" value="GLYCINE-RICH CELL WALL STRUCTURAL PROTEIN 1.8-LIKE"/>
    <property type="match status" value="1"/>
</dbReference>
<dbReference type="EMBL" id="VAHF01000011">
    <property type="protein sequence ID" value="TXG51551.1"/>
    <property type="molecule type" value="Genomic_DNA"/>
</dbReference>
<dbReference type="Proteomes" id="UP000323000">
    <property type="component" value="Chromosome 11"/>
</dbReference>
<keyword evidence="1" id="KW-0863">Zinc-finger</keyword>
<protein>
    <recommendedName>
        <fullName evidence="3">CCHC-type domain-containing protein</fullName>
    </recommendedName>
</protein>
<dbReference type="GO" id="GO:0003676">
    <property type="term" value="F:nucleic acid binding"/>
    <property type="evidence" value="ECO:0007669"/>
    <property type="project" value="InterPro"/>
</dbReference>
<feature type="region of interest" description="Disordered" evidence="2">
    <location>
        <begin position="323"/>
        <end position="356"/>
    </location>
</feature>
<dbReference type="InterPro" id="IPR001878">
    <property type="entry name" value="Znf_CCHC"/>
</dbReference>
<dbReference type="GO" id="GO:0008270">
    <property type="term" value="F:zinc ion binding"/>
    <property type="evidence" value="ECO:0007669"/>
    <property type="project" value="UniProtKB-KW"/>
</dbReference>
<dbReference type="AlphaFoldDB" id="A0A5C7H3R3"/>
<proteinExistence type="predicted"/>
<feature type="compositionally biased region" description="Basic residues" evidence="2">
    <location>
        <begin position="326"/>
        <end position="337"/>
    </location>
</feature>
<sequence length="524" mass="58139">MDPDEITRLCASMSIHSNNEKLWSVKDSLKEATGKKLNLRLVGKVLTNKHVNREAFRLVIPRIWQTSQGFDIKVAFWVQIHNAPLLCMMKEMREFLGQFIGEVVDIDVGSTGECFGKYLRVRVAIDVSKPLKRFLRLDLDEKGAESMVLIRYEKLPEYCFSCGLLGHAHRECQLGRDGAMGNTKLEFDYEVTVQNESRSDSSWRSRDEDWRGYGKVILVRNLLTSEGGPRVKGLKPGEAEGNEQSVKQRSFMPSVSGNVATPREHETTVAMDGMVESRMSTQVVSSGVSCKQKGESVVVSYSKDKNVVESVVATEVVTANANGKGSLKKHGGSKRRARDNGSRQASSSEMVTTDKNRGYDGGVLGEALGGEYARGVLVSGEDGKRRKISQDFESLSGVGSTNGDNCMQRVINRLSSCSKSLQMWNGRNNWNLRKDIVAKKKELASVGDLNGHGLRLEVCYLFCSKQAETTLHALWRCFKLKGIRAACRFSYGGSSLDSGSFMDFVISVGNQVTVQEFETLCVTW</sequence>
<dbReference type="OrthoDB" id="2219495at2759"/>
<evidence type="ECO:0000256" key="1">
    <source>
        <dbReference type="PROSITE-ProRule" id="PRU00047"/>
    </source>
</evidence>
<dbReference type="Pfam" id="PF14392">
    <property type="entry name" value="zf-CCHC_4"/>
    <property type="match status" value="1"/>
</dbReference>
<dbReference type="InterPro" id="IPR025836">
    <property type="entry name" value="Zn_knuckle_CX2CX4HX4C"/>
</dbReference>
<dbReference type="InterPro" id="IPR040256">
    <property type="entry name" value="At4g02000-like"/>
</dbReference>
<dbReference type="PROSITE" id="PS50158">
    <property type="entry name" value="ZF_CCHC"/>
    <property type="match status" value="1"/>
</dbReference>
<feature type="domain" description="CCHC-type" evidence="3">
    <location>
        <begin position="159"/>
        <end position="172"/>
    </location>
</feature>
<keyword evidence="1" id="KW-0862">Zinc</keyword>
<evidence type="ECO:0000259" key="3">
    <source>
        <dbReference type="PROSITE" id="PS50158"/>
    </source>
</evidence>
<dbReference type="PANTHER" id="PTHR31286:SF167">
    <property type="entry name" value="OS09G0268800 PROTEIN"/>
    <property type="match status" value="1"/>
</dbReference>
<organism evidence="4 5">
    <name type="scientific">Acer yangbiense</name>
    <dbReference type="NCBI Taxonomy" id="1000413"/>
    <lineage>
        <taxon>Eukaryota</taxon>
        <taxon>Viridiplantae</taxon>
        <taxon>Streptophyta</taxon>
        <taxon>Embryophyta</taxon>
        <taxon>Tracheophyta</taxon>
        <taxon>Spermatophyta</taxon>
        <taxon>Magnoliopsida</taxon>
        <taxon>eudicotyledons</taxon>
        <taxon>Gunneridae</taxon>
        <taxon>Pentapetalae</taxon>
        <taxon>rosids</taxon>
        <taxon>malvids</taxon>
        <taxon>Sapindales</taxon>
        <taxon>Sapindaceae</taxon>
        <taxon>Hippocastanoideae</taxon>
        <taxon>Acereae</taxon>
        <taxon>Acer</taxon>
    </lineage>
</organism>
<name>A0A5C7H3R3_9ROSI</name>
<accession>A0A5C7H3R3</accession>
<comment type="caution">
    <text evidence="4">The sequence shown here is derived from an EMBL/GenBank/DDBJ whole genome shotgun (WGS) entry which is preliminary data.</text>
</comment>
<evidence type="ECO:0000256" key="2">
    <source>
        <dbReference type="SAM" id="MobiDB-lite"/>
    </source>
</evidence>
<reference evidence="5" key="1">
    <citation type="journal article" date="2019" name="Gigascience">
        <title>De novo genome assembly of the endangered Acer yangbiense, a plant species with extremely small populations endemic to Yunnan Province, China.</title>
        <authorList>
            <person name="Yang J."/>
            <person name="Wariss H.M."/>
            <person name="Tao L."/>
            <person name="Zhang R."/>
            <person name="Yun Q."/>
            <person name="Hollingsworth P."/>
            <person name="Dao Z."/>
            <person name="Luo G."/>
            <person name="Guo H."/>
            <person name="Ma Y."/>
            <person name="Sun W."/>
        </authorList>
    </citation>
    <scope>NUCLEOTIDE SEQUENCE [LARGE SCALE GENOMIC DNA]</scope>
    <source>
        <strain evidence="5">cv. Malutang</strain>
    </source>
</reference>
<feature type="compositionally biased region" description="Polar residues" evidence="2">
    <location>
        <begin position="342"/>
        <end position="351"/>
    </location>
</feature>
<evidence type="ECO:0000313" key="4">
    <source>
        <dbReference type="EMBL" id="TXG51551.1"/>
    </source>
</evidence>
<evidence type="ECO:0000313" key="5">
    <source>
        <dbReference type="Proteomes" id="UP000323000"/>
    </source>
</evidence>
<keyword evidence="1" id="KW-0479">Metal-binding</keyword>
<gene>
    <name evidence="4" type="ORF">EZV62_024075</name>
</gene>